<sequence>MLHSGEFSGTVEQFLTLVVKLQVGSEQQQLLSDTCSAFASACNWINENVNPRLTNRNSIQAVCYQDVKDRFGLTANHVVRACGRVAASGF</sequence>
<protein>
    <submittedName>
        <fullName evidence="1">ISSoc1, transposase</fullName>
    </submittedName>
</protein>
<dbReference type="EMBL" id="CP011304">
    <property type="protein sequence ID" value="AKE63045.1"/>
    <property type="molecule type" value="Genomic_DNA"/>
</dbReference>
<dbReference type="HOGENOM" id="CLU_2437488_0_0_3"/>
<gene>
    <name evidence="1" type="ORF">MYAER_0685</name>
</gene>
<dbReference type="AlphaFoldDB" id="A0A0F6RJL3"/>
<organism evidence="1 2">
    <name type="scientific">Microcystis aeruginosa NIES-2549</name>
    <dbReference type="NCBI Taxonomy" id="1641812"/>
    <lineage>
        <taxon>Bacteria</taxon>
        <taxon>Bacillati</taxon>
        <taxon>Cyanobacteriota</taxon>
        <taxon>Cyanophyceae</taxon>
        <taxon>Oscillatoriophycideae</taxon>
        <taxon>Chroococcales</taxon>
        <taxon>Microcystaceae</taxon>
        <taxon>Microcystis</taxon>
    </lineage>
</organism>
<dbReference type="PATRIC" id="fig|1641812.3.peg.708"/>
<accession>A0A0F6RJL3</accession>
<evidence type="ECO:0000313" key="1">
    <source>
        <dbReference type="EMBL" id="AKE63045.1"/>
    </source>
</evidence>
<name>A0A0F6RJL3_MICAE</name>
<proteinExistence type="predicted"/>
<dbReference type="Proteomes" id="UP000034103">
    <property type="component" value="Chromosome"/>
</dbReference>
<reference evidence="1 2" key="1">
    <citation type="journal article" date="2015" name="Genome Announc.">
        <title>Complete Genome Sequence of Microcystis aeruginosa NIES-2549, a Bloom-Forming Cyanobacterium from Lake Kasumigaura, Japan.</title>
        <authorList>
            <person name="Yamaguchi H."/>
            <person name="Suzuki S."/>
            <person name="Tanabe Y."/>
            <person name="Osana Y."/>
            <person name="Shimura Y."/>
            <person name="Ishida K."/>
            <person name="Kawachi M."/>
        </authorList>
    </citation>
    <scope>NUCLEOTIDE SEQUENCE [LARGE SCALE GENOMIC DNA]</scope>
    <source>
        <strain evidence="1 2">NIES-2549</strain>
    </source>
</reference>
<evidence type="ECO:0000313" key="2">
    <source>
        <dbReference type="Proteomes" id="UP000034103"/>
    </source>
</evidence>